<dbReference type="AlphaFoldDB" id="A0A1W9YQV2"/>
<dbReference type="Proteomes" id="UP000192366">
    <property type="component" value="Unassembled WGS sequence"/>
</dbReference>
<protein>
    <recommendedName>
        <fullName evidence="3">Alpha-1,3-glucanase catalytic domain-containing protein</fullName>
    </recommendedName>
</protein>
<feature type="signal peptide" evidence="2">
    <location>
        <begin position="1"/>
        <end position="21"/>
    </location>
</feature>
<evidence type="ECO:0000256" key="1">
    <source>
        <dbReference type="SAM" id="MobiDB-lite"/>
    </source>
</evidence>
<feature type="region of interest" description="Disordered" evidence="1">
    <location>
        <begin position="156"/>
        <end position="182"/>
    </location>
</feature>
<dbReference type="Pfam" id="PF22816">
    <property type="entry name" value="CatAgl_D2"/>
    <property type="match status" value="1"/>
</dbReference>
<dbReference type="InterPro" id="IPR015943">
    <property type="entry name" value="WD40/YVTN_repeat-like_dom_sf"/>
</dbReference>
<feature type="region of interest" description="Disordered" evidence="1">
    <location>
        <begin position="19"/>
        <end position="143"/>
    </location>
</feature>
<feature type="compositionally biased region" description="Polar residues" evidence="1">
    <location>
        <begin position="252"/>
        <end position="276"/>
    </location>
</feature>
<dbReference type="Gene3D" id="2.130.10.10">
    <property type="entry name" value="YVTN repeat-like/Quinoprotein amine dehydrogenase"/>
    <property type="match status" value="3"/>
</dbReference>
<feature type="domain" description="Alpha-1,3-glucanase catalytic" evidence="3">
    <location>
        <begin position="861"/>
        <end position="963"/>
    </location>
</feature>
<dbReference type="InterPro" id="IPR011044">
    <property type="entry name" value="Quino_amine_DH_bsu"/>
</dbReference>
<dbReference type="NCBIfam" id="TIGR01965">
    <property type="entry name" value="VCBS_repeat"/>
    <property type="match status" value="2"/>
</dbReference>
<dbReference type="STRING" id="564198.BST17_25020"/>
<dbReference type="InterPro" id="IPR010221">
    <property type="entry name" value="VCBS_dom"/>
</dbReference>
<accession>A0A1W9YQV2</accession>
<feature type="chain" id="PRO_5013026870" description="Alpha-1,3-glucanase catalytic domain-containing protein" evidence="2">
    <location>
        <begin position="22"/>
        <end position="1081"/>
    </location>
</feature>
<dbReference type="InterPro" id="IPR011050">
    <property type="entry name" value="Pectin_lyase_fold/virulence"/>
</dbReference>
<dbReference type="SUPFAM" id="SSF50969">
    <property type="entry name" value="YVTN repeat-like/Quinoprotein amine dehydrogenase"/>
    <property type="match status" value="1"/>
</dbReference>
<dbReference type="PANTHER" id="PTHR47197:SF3">
    <property type="entry name" value="DIHYDRO-HEME D1 DEHYDROGENASE"/>
    <property type="match status" value="1"/>
</dbReference>
<keyword evidence="5" id="KW-1185">Reference proteome</keyword>
<dbReference type="Gene3D" id="2.160.20.10">
    <property type="entry name" value="Single-stranded right-handed beta-helix, Pectin lyase-like"/>
    <property type="match status" value="1"/>
</dbReference>
<dbReference type="NCBIfam" id="TIGR02276">
    <property type="entry name" value="beta_rpt_yvtn"/>
    <property type="match status" value="5"/>
</dbReference>
<dbReference type="InterPro" id="IPR055149">
    <property type="entry name" value="Agl_cat_D2"/>
</dbReference>
<dbReference type="InterPro" id="IPR006626">
    <property type="entry name" value="PbH1"/>
</dbReference>
<dbReference type="Gene3D" id="2.60.40.60">
    <property type="entry name" value="Cadherins"/>
    <property type="match status" value="1"/>
</dbReference>
<sequence>MLAVALGIGYAVIGSPAIASASTDGEGAGTSAPASPSSGGGSPSAPDAGAGSGSADAGPGRPVDTPDGGTPDAEQPDSGEPGTDEPGADEPGAGEPGTDGPKAEMPQGPRSQPGIRKRTARSPLSCTTCRETTPRPAAEPAASETFDASLTAADASADDAGAVTPAAPEAPVTAPAAPGPAAAPAIPEVVIPEQIAAPVTAAATATSRQSADGTPDVPVETPAALALLAWTRRQTEDVLLLESVTGIPPSATPTQGTPDQNTGTVTGAINGTGPNPLSYNVSAGPGRGTVTVHPATGAFTYTPTTAARLAAGITAAADYDTFTVTVGDGTLSSTVTVTVPVLPSALSGPSSKGVGWSPAGVAVSAGKIYVANAGSNTVSVIDRVTGATTTVKVVSSPKAIALSDDGTRVYVGGSNAISVISTANHTVVQKITTNGGQVYGIDVSADGGRIYVTNNGKNTVSVINTATNSIVATIAVGAKPGGIVLAGSRLYVANTGAGTVTVIDTASNTVVGNPITVGASPSELVASADGSRVYVTNHGSGTVSVVDAGTRSVVGTITVGSQPQGIALSPDGSLLYVANGRDTISVIDTATRAVLRTVTIDGSPENGSHRLALSPDGSQIYITDMVDNSLRTLSLTRGNTAPTAGVPTIGAPNPATGIVNGQLNFTDPDGDPLTYTVTKAPSNGTLLINAQGGYTFTPTQAARDAAAQTPGVDTVTFTVAANDGRTGTATVAVTVTIEPSTTTVPGDSTGLLQGMFDALKPGDTLTLAPQIYRHSGVLTIRVPGVTINGNGATLYATNDNTSSVQILADGVTLHDITLGAALTGPRYYAPQHHKLVIMADHVTVTDVTINGSAGAGIYVDNAGYFELNDVRVIRSRADGIHMTNGSHHGVVNNPYTEWTGDDGVAVVSYNPDTGGVSHDIVVNNPTVNGTTWGRGISVVGGTNITYNNITVRDTDSAGVYIATEPSYNTRSVDGVRILGGTVTNANTSATVVHGAVLVYAGNAGTSVRNVTIEGLTVSGTPSSAGRILAMITENGATVSGITFRNLALQRSNAIATAYTNAAAWLYQLIGVTVNGVAVTTL</sequence>
<dbReference type="EMBL" id="MVHJ01000033">
    <property type="protein sequence ID" value="ORA02170.1"/>
    <property type="molecule type" value="Genomic_DNA"/>
</dbReference>
<evidence type="ECO:0000313" key="4">
    <source>
        <dbReference type="EMBL" id="ORA02170.1"/>
    </source>
</evidence>
<feature type="region of interest" description="Disordered" evidence="1">
    <location>
        <begin position="246"/>
        <end position="276"/>
    </location>
</feature>
<dbReference type="InterPro" id="IPR011964">
    <property type="entry name" value="YVTN_b-propeller_repeat"/>
</dbReference>
<dbReference type="PANTHER" id="PTHR47197">
    <property type="entry name" value="PROTEIN NIRF"/>
    <property type="match status" value="1"/>
</dbReference>
<feature type="compositionally biased region" description="Low complexity" evidence="1">
    <location>
        <begin position="130"/>
        <end position="143"/>
    </location>
</feature>
<dbReference type="SMART" id="SM00710">
    <property type="entry name" value="PbH1"/>
    <property type="match status" value="7"/>
</dbReference>
<dbReference type="InterPro" id="IPR012334">
    <property type="entry name" value="Pectin_lyas_fold"/>
</dbReference>
<dbReference type="InterPro" id="IPR051200">
    <property type="entry name" value="Host-pathogen_enzymatic-act"/>
</dbReference>
<gene>
    <name evidence="4" type="ORF">BST17_25020</name>
</gene>
<evidence type="ECO:0000259" key="3">
    <source>
        <dbReference type="Pfam" id="PF22816"/>
    </source>
</evidence>
<comment type="caution">
    <text evidence="4">The sequence shown here is derived from an EMBL/GenBank/DDBJ whole genome shotgun (WGS) entry which is preliminary data.</text>
</comment>
<organism evidence="4 5">
    <name type="scientific">Mycolicibacterium bacteremicum</name>
    <name type="common">Mycobacterium bacteremicum</name>
    <dbReference type="NCBI Taxonomy" id="564198"/>
    <lineage>
        <taxon>Bacteria</taxon>
        <taxon>Bacillati</taxon>
        <taxon>Actinomycetota</taxon>
        <taxon>Actinomycetes</taxon>
        <taxon>Mycobacteriales</taxon>
        <taxon>Mycobacteriaceae</taxon>
        <taxon>Mycolicibacterium</taxon>
    </lineage>
</organism>
<name>A0A1W9YQV2_MYCBA</name>
<reference evidence="4 5" key="1">
    <citation type="submission" date="2017-02" db="EMBL/GenBank/DDBJ databases">
        <title>The new phylogeny of genus Mycobacterium.</title>
        <authorList>
            <person name="Tortoli E."/>
            <person name="Trovato A."/>
            <person name="Cirillo D.M."/>
        </authorList>
    </citation>
    <scope>NUCLEOTIDE SEQUENCE [LARGE SCALE GENOMIC DNA]</scope>
    <source>
        <strain evidence="4 5">DSM 45578</strain>
    </source>
</reference>
<evidence type="ECO:0000313" key="5">
    <source>
        <dbReference type="Proteomes" id="UP000192366"/>
    </source>
</evidence>
<proteinExistence type="predicted"/>
<keyword evidence="2" id="KW-0732">Signal</keyword>
<evidence type="ECO:0000256" key="2">
    <source>
        <dbReference type="SAM" id="SignalP"/>
    </source>
</evidence>
<dbReference type="Pfam" id="PF17963">
    <property type="entry name" value="Big_9"/>
    <property type="match status" value="1"/>
</dbReference>
<feature type="compositionally biased region" description="Acidic residues" evidence="1">
    <location>
        <begin position="74"/>
        <end position="88"/>
    </location>
</feature>
<feature type="compositionally biased region" description="Low complexity" evidence="1">
    <location>
        <begin position="29"/>
        <end position="60"/>
    </location>
</feature>
<dbReference type="SUPFAM" id="SSF51126">
    <property type="entry name" value="Pectin lyase-like"/>
    <property type="match status" value="1"/>
</dbReference>